<dbReference type="EMBL" id="AFNM01000033">
    <property type="protein sequence ID" value="EGL88539.1"/>
    <property type="molecule type" value="Genomic_DNA"/>
</dbReference>
<dbReference type="Proteomes" id="UP000003695">
    <property type="component" value="Unassembled WGS sequence"/>
</dbReference>
<sequence>MPQHQQKTKFPGVYTDKDGKFFIQTEFGKDRVTGKRVRKKSRVDQHGNPFNSAAEANKELTRLKYEYQQSQGYSNYRMKYRQFMEEHYIPYYRTTVEHSTFSVREKNLL</sequence>
<name>F5VV86_STROR</name>
<organism evidence="1 2">
    <name type="scientific">Streptococcus oralis SK255</name>
    <dbReference type="NCBI Taxonomy" id="1005704"/>
    <lineage>
        <taxon>Bacteria</taxon>
        <taxon>Bacillati</taxon>
        <taxon>Bacillota</taxon>
        <taxon>Bacilli</taxon>
        <taxon>Lactobacillales</taxon>
        <taxon>Streptococcaceae</taxon>
        <taxon>Streptococcus</taxon>
    </lineage>
</organism>
<dbReference type="AlphaFoldDB" id="F5VV86"/>
<accession>F5VV86</accession>
<gene>
    <name evidence="1" type="ORF">HMPREF9968_1801</name>
</gene>
<evidence type="ECO:0000313" key="1">
    <source>
        <dbReference type="EMBL" id="EGL88539.1"/>
    </source>
</evidence>
<evidence type="ECO:0000313" key="2">
    <source>
        <dbReference type="Proteomes" id="UP000003695"/>
    </source>
</evidence>
<reference evidence="1 2" key="1">
    <citation type="submission" date="2011-04" db="EMBL/GenBank/DDBJ databases">
        <authorList>
            <person name="Durkin A.S."/>
            <person name="Radune D."/>
            <person name="Hostetler J."/>
            <person name="Torralba M."/>
            <person name="Gillis M."/>
            <person name="Methe B."/>
            <person name="Sutton G."/>
            <person name="Nelson K.E."/>
        </authorList>
    </citation>
    <scope>NUCLEOTIDE SEQUENCE [LARGE SCALE GENOMIC DNA]</scope>
    <source>
        <strain evidence="1 2">SK255</strain>
    </source>
</reference>
<proteinExistence type="predicted"/>
<dbReference type="eggNOG" id="COG0582">
    <property type="taxonomic scope" value="Bacteria"/>
</dbReference>
<comment type="caution">
    <text evidence="1">The sequence shown here is derived from an EMBL/GenBank/DDBJ whole genome shotgun (WGS) entry which is preliminary data.</text>
</comment>
<protein>
    <submittedName>
        <fullName evidence="1">Uncharacterized protein</fullName>
    </submittedName>
</protein>